<sequence length="114" mass="12071">MAGVIALIADTADEDILADGDCGTSQLWKEPPSLNNTPWGTMAEIVNKNCGTVAVRWRRRCAAVGLFAAVQGWWQLVSIPGPVVFRVGGEAVGGRRLDWCWLGAEMVVVGGGAC</sequence>
<gene>
    <name evidence="1" type="ORF">STAS_19366</name>
</gene>
<keyword evidence="2" id="KW-1185">Reference proteome</keyword>
<dbReference type="Proteomes" id="UP000325081">
    <property type="component" value="Unassembled WGS sequence"/>
</dbReference>
<reference evidence="2" key="1">
    <citation type="journal article" date="2019" name="Curr. Biol.">
        <title>Genome Sequence of Striga asiatica Provides Insight into the Evolution of Plant Parasitism.</title>
        <authorList>
            <person name="Yoshida S."/>
            <person name="Kim S."/>
            <person name="Wafula E.K."/>
            <person name="Tanskanen J."/>
            <person name="Kim Y.M."/>
            <person name="Honaas L."/>
            <person name="Yang Z."/>
            <person name="Spallek T."/>
            <person name="Conn C.E."/>
            <person name="Ichihashi Y."/>
            <person name="Cheong K."/>
            <person name="Cui S."/>
            <person name="Der J.P."/>
            <person name="Gundlach H."/>
            <person name="Jiao Y."/>
            <person name="Hori C."/>
            <person name="Ishida J.K."/>
            <person name="Kasahara H."/>
            <person name="Kiba T."/>
            <person name="Kim M.S."/>
            <person name="Koo N."/>
            <person name="Laohavisit A."/>
            <person name="Lee Y.H."/>
            <person name="Lumba S."/>
            <person name="McCourt P."/>
            <person name="Mortimer J.C."/>
            <person name="Mutuku J.M."/>
            <person name="Nomura T."/>
            <person name="Sasaki-Sekimoto Y."/>
            <person name="Seto Y."/>
            <person name="Wang Y."/>
            <person name="Wakatake T."/>
            <person name="Sakakibara H."/>
            <person name="Demura T."/>
            <person name="Yamaguchi S."/>
            <person name="Yoneyama K."/>
            <person name="Manabe R.I."/>
            <person name="Nelson D.C."/>
            <person name="Schulman A.H."/>
            <person name="Timko M.P."/>
            <person name="dePamphilis C.W."/>
            <person name="Choi D."/>
            <person name="Shirasu K."/>
        </authorList>
    </citation>
    <scope>NUCLEOTIDE SEQUENCE [LARGE SCALE GENOMIC DNA]</scope>
    <source>
        <strain evidence="2">cv. UVA1</strain>
    </source>
</reference>
<organism evidence="1 2">
    <name type="scientific">Striga asiatica</name>
    <name type="common">Asiatic witchweed</name>
    <name type="synonym">Buchnera asiatica</name>
    <dbReference type="NCBI Taxonomy" id="4170"/>
    <lineage>
        <taxon>Eukaryota</taxon>
        <taxon>Viridiplantae</taxon>
        <taxon>Streptophyta</taxon>
        <taxon>Embryophyta</taxon>
        <taxon>Tracheophyta</taxon>
        <taxon>Spermatophyta</taxon>
        <taxon>Magnoliopsida</taxon>
        <taxon>eudicotyledons</taxon>
        <taxon>Gunneridae</taxon>
        <taxon>Pentapetalae</taxon>
        <taxon>asterids</taxon>
        <taxon>lamiids</taxon>
        <taxon>Lamiales</taxon>
        <taxon>Orobanchaceae</taxon>
        <taxon>Buchnereae</taxon>
        <taxon>Striga</taxon>
    </lineage>
</organism>
<proteinExistence type="predicted"/>
<dbReference type="EMBL" id="BKCP01006404">
    <property type="protein sequence ID" value="GER42570.1"/>
    <property type="molecule type" value="Genomic_DNA"/>
</dbReference>
<protein>
    <submittedName>
        <fullName evidence="1">DNAse I-like superfamily protein</fullName>
    </submittedName>
</protein>
<dbReference type="AlphaFoldDB" id="A0A5A7QBI7"/>
<comment type="caution">
    <text evidence="1">The sequence shown here is derived from an EMBL/GenBank/DDBJ whole genome shotgun (WGS) entry which is preliminary data.</text>
</comment>
<evidence type="ECO:0000313" key="2">
    <source>
        <dbReference type="Proteomes" id="UP000325081"/>
    </source>
</evidence>
<accession>A0A5A7QBI7</accession>
<name>A0A5A7QBI7_STRAF</name>
<evidence type="ECO:0000313" key="1">
    <source>
        <dbReference type="EMBL" id="GER42570.1"/>
    </source>
</evidence>